<name>A0A087LZI8_9HYPH</name>
<dbReference type="InterPro" id="IPR028082">
    <property type="entry name" value="Peripla_BP_I"/>
</dbReference>
<accession>A0A087LZI8</accession>
<dbReference type="SUPFAM" id="SSF53822">
    <property type="entry name" value="Periplasmic binding protein-like I"/>
    <property type="match status" value="1"/>
</dbReference>
<dbReference type="CDD" id="cd01536">
    <property type="entry name" value="PBP1_ABC_sugar_binding-like"/>
    <property type="match status" value="1"/>
</dbReference>
<dbReference type="EMBL" id="JQGC01000017">
    <property type="protein sequence ID" value="KFL30041.1"/>
    <property type="molecule type" value="Genomic_DNA"/>
</dbReference>
<comment type="similarity">
    <text evidence="2">Belongs to the bacterial solute-binding protein 2 family.</text>
</comment>
<dbReference type="PANTHER" id="PTHR46847">
    <property type="entry name" value="D-ALLOSE-BINDING PERIPLASMIC PROTEIN-RELATED"/>
    <property type="match status" value="1"/>
</dbReference>
<dbReference type="PANTHER" id="PTHR46847:SF1">
    <property type="entry name" value="D-ALLOSE-BINDING PERIPLASMIC PROTEIN-RELATED"/>
    <property type="match status" value="1"/>
</dbReference>
<keyword evidence="3 4" id="KW-0732">Signal</keyword>
<feature type="chain" id="PRO_5001825748" evidence="4">
    <location>
        <begin position="26"/>
        <end position="316"/>
    </location>
</feature>
<evidence type="ECO:0000256" key="3">
    <source>
        <dbReference type="ARBA" id="ARBA00022729"/>
    </source>
</evidence>
<dbReference type="InterPro" id="IPR025997">
    <property type="entry name" value="SBP_2_dom"/>
</dbReference>
<feature type="signal peptide" evidence="4">
    <location>
        <begin position="1"/>
        <end position="25"/>
    </location>
</feature>
<proteinExistence type="inferred from homology"/>
<evidence type="ECO:0000313" key="7">
    <source>
        <dbReference type="Proteomes" id="UP000028981"/>
    </source>
</evidence>
<comment type="caution">
    <text evidence="6">The sequence shown here is derived from an EMBL/GenBank/DDBJ whole genome shotgun (WGS) entry which is preliminary data.</text>
</comment>
<dbReference type="Proteomes" id="UP000028981">
    <property type="component" value="Unassembled WGS sequence"/>
</dbReference>
<evidence type="ECO:0000313" key="6">
    <source>
        <dbReference type="EMBL" id="KFL30041.1"/>
    </source>
</evidence>
<feature type="domain" description="Periplasmic binding protein" evidence="5">
    <location>
        <begin position="31"/>
        <end position="281"/>
    </location>
</feature>
<evidence type="ECO:0000256" key="1">
    <source>
        <dbReference type="ARBA" id="ARBA00004196"/>
    </source>
</evidence>
<gene>
    <name evidence="6" type="ORF">JP75_18345</name>
</gene>
<dbReference type="Gene3D" id="3.40.50.2300">
    <property type="match status" value="2"/>
</dbReference>
<evidence type="ECO:0000256" key="2">
    <source>
        <dbReference type="ARBA" id="ARBA00007639"/>
    </source>
</evidence>
<dbReference type="GO" id="GO:0030246">
    <property type="term" value="F:carbohydrate binding"/>
    <property type="evidence" value="ECO:0007669"/>
    <property type="project" value="UniProtKB-ARBA"/>
</dbReference>
<evidence type="ECO:0000256" key="4">
    <source>
        <dbReference type="SAM" id="SignalP"/>
    </source>
</evidence>
<comment type="subcellular location">
    <subcellularLocation>
        <location evidence="1">Cell envelope</location>
    </subcellularLocation>
</comment>
<evidence type="ECO:0000259" key="5">
    <source>
        <dbReference type="Pfam" id="PF13407"/>
    </source>
</evidence>
<dbReference type="Pfam" id="PF13407">
    <property type="entry name" value="Peripla_BP_4"/>
    <property type="match status" value="1"/>
</dbReference>
<dbReference type="STRING" id="46914.JP75_18345"/>
<reference evidence="6 7" key="1">
    <citation type="submission" date="2014-08" db="EMBL/GenBank/DDBJ databases">
        <authorList>
            <person name="Hassan Y.I."/>
            <person name="Lepp D."/>
            <person name="Zhou T."/>
        </authorList>
    </citation>
    <scope>NUCLEOTIDE SEQUENCE [LARGE SCALE GENOMIC DNA]</scope>
    <source>
        <strain evidence="6 7">IFO13584</strain>
    </source>
</reference>
<organism evidence="6 7">
    <name type="scientific">Devosia riboflavina</name>
    <dbReference type="NCBI Taxonomy" id="46914"/>
    <lineage>
        <taxon>Bacteria</taxon>
        <taxon>Pseudomonadati</taxon>
        <taxon>Pseudomonadota</taxon>
        <taxon>Alphaproteobacteria</taxon>
        <taxon>Hyphomicrobiales</taxon>
        <taxon>Devosiaceae</taxon>
        <taxon>Devosia</taxon>
    </lineage>
</organism>
<sequence>MPVKKKLTSGIVAALLLTTSMAAWAQDETLIGLVSITAVEPHNAAYAAGAAKAAEELGWTTSVVDANGSADQANAAVQNFVTRGAKAVVAMIFPPSSLGEGLAAAKAAGVPVVTWGGGMSGTVAATNGSAEPVAQMTLDRMFADIKDDGDILALTYRAGEFCRVSEQMLDAMAATRPNVTIVRNEVRIPGAFEDGAQYANAWLASHPAGRNLAIWSCWDDPAIGAVSSLRQQGRNDVFVYGSNASPQAIEAMRGGFMTASAWQDSYAEGYEMVKVIKTILEEGDGWEPRAAEVPAVLVTRENVEEFVAAHPEVLGH</sequence>
<dbReference type="GO" id="GO:0030313">
    <property type="term" value="C:cell envelope"/>
    <property type="evidence" value="ECO:0007669"/>
    <property type="project" value="UniProtKB-SubCell"/>
</dbReference>
<keyword evidence="7" id="KW-1185">Reference proteome</keyword>
<protein>
    <submittedName>
        <fullName evidence="6">Sugar ABC transporter substrate-binding protein</fullName>
    </submittedName>
</protein>
<dbReference type="AlphaFoldDB" id="A0A087LZI8"/>